<proteinExistence type="predicted"/>
<organism evidence="1 2">
    <name type="scientific">Bombyx mori</name>
    <name type="common">Silk moth</name>
    <dbReference type="NCBI Taxonomy" id="7091"/>
    <lineage>
        <taxon>Eukaryota</taxon>
        <taxon>Metazoa</taxon>
        <taxon>Ecdysozoa</taxon>
        <taxon>Arthropoda</taxon>
        <taxon>Hexapoda</taxon>
        <taxon>Insecta</taxon>
        <taxon>Pterygota</taxon>
        <taxon>Neoptera</taxon>
        <taxon>Endopterygota</taxon>
        <taxon>Lepidoptera</taxon>
        <taxon>Glossata</taxon>
        <taxon>Ditrysia</taxon>
        <taxon>Bombycoidea</taxon>
        <taxon>Bombycidae</taxon>
        <taxon>Bombycinae</taxon>
        <taxon>Bombyx</taxon>
    </lineage>
</organism>
<dbReference type="Proteomes" id="UP000005204">
    <property type="component" value="Unassembled WGS sequence"/>
</dbReference>
<keyword evidence="2" id="KW-1185">Reference proteome</keyword>
<dbReference type="EnsemblMetazoa" id="XM_038012098.1">
    <property type="protein sequence ID" value="XP_037868026.1"/>
    <property type="gene ID" value="LOC105842350"/>
</dbReference>
<dbReference type="AlphaFoldDB" id="A0A8R2LWB3"/>
<dbReference type="EnsemblMetazoa" id="XM_038012099.1">
    <property type="protein sequence ID" value="XP_037868027.1"/>
    <property type="gene ID" value="LOC105842350"/>
</dbReference>
<reference evidence="2" key="1">
    <citation type="journal article" date="2008" name="Insect Biochem. Mol. Biol.">
        <title>The genome of a lepidopteran model insect, the silkworm Bombyx mori.</title>
        <authorList>
            <consortium name="International Silkworm Genome Consortium"/>
        </authorList>
    </citation>
    <scope>NUCLEOTIDE SEQUENCE [LARGE SCALE GENOMIC DNA]</scope>
    <source>
        <strain evidence="2">p50T</strain>
    </source>
</reference>
<sequence length="136" mass="16127">MYEYDCDHNRTYQVTNYTDCFGPATGCPTLKHNYIRIGNYKYLPDGRRMIYEPTYVPTLPMHMLRGKRRYTPQPIRKITKTRRHISSTRPVLVTKKRTVVLKRLTFMKGGKIMVKIFKGFSSKPTKVRRDSDFLEN</sequence>
<evidence type="ECO:0000313" key="1">
    <source>
        <dbReference type="EnsemblMetazoa" id="XP_037868026.1"/>
    </source>
</evidence>
<name>A0A8R2LWB3_BOMMO</name>
<evidence type="ECO:0000313" key="2">
    <source>
        <dbReference type="Proteomes" id="UP000005204"/>
    </source>
</evidence>
<reference evidence="1" key="2">
    <citation type="submission" date="2022-06" db="UniProtKB">
        <authorList>
            <consortium name="EnsemblMetazoa"/>
        </authorList>
    </citation>
    <scope>IDENTIFICATION</scope>
    <source>
        <strain evidence="1">p50T (Dazao)</strain>
    </source>
</reference>
<accession>A0A8R2LWB3</accession>
<protein>
    <submittedName>
        <fullName evidence="1">Uncharacterized protein</fullName>
    </submittedName>
</protein>